<evidence type="ECO:0000313" key="3">
    <source>
        <dbReference type="Proteomes" id="UP000798602"/>
    </source>
</evidence>
<keyword evidence="1" id="KW-1133">Transmembrane helix</keyword>
<evidence type="ECO:0000256" key="1">
    <source>
        <dbReference type="SAM" id="Phobius"/>
    </source>
</evidence>
<feature type="transmembrane region" description="Helical" evidence="1">
    <location>
        <begin position="12"/>
        <end position="32"/>
    </location>
</feature>
<feature type="transmembrane region" description="Helical" evidence="1">
    <location>
        <begin position="71"/>
        <end position="88"/>
    </location>
</feature>
<feature type="transmembrane region" description="Helical" evidence="1">
    <location>
        <begin position="275"/>
        <end position="294"/>
    </location>
</feature>
<evidence type="ECO:0008006" key="4">
    <source>
        <dbReference type="Google" id="ProtNLM"/>
    </source>
</evidence>
<protein>
    <recommendedName>
        <fullName evidence="4">Glycosyltransferase RgtA/B/C/D-like domain-containing protein</fullName>
    </recommendedName>
</protein>
<keyword evidence="3" id="KW-1185">Reference proteome</keyword>
<feature type="transmembrane region" description="Helical" evidence="1">
    <location>
        <begin position="117"/>
        <end position="146"/>
    </location>
</feature>
<sequence>MINDNYGHSYQEIFMNGALLNGYIGSVIYSIVGREPMIWGFVYLILGLCTIFNIHRAVYIITQNYKFANRAAWVAGLFPNMAIMSVIILREQPIHFFISLSLLYFIKYLKNKNALNFTVFLLTGAVASIFHSAVFALFLGAILYLTIFAKKIGVFSKVLVVSLAIGGLFFINTTGIGLSKFGGSFESAIEIASDGGGAMKEDAGSNYPDWLVLKGSITDLALIPVRIIAFLFAPLIPFLVRSGGQAIGLIDALFYLVLFFNIFKNKLIHEKSDAAKFLFVTIFIMAFAFSFGASNFGTNIRHRAKLLPIILMIPLITAKERKSIVKFQQLK</sequence>
<feature type="transmembrane region" description="Helical" evidence="1">
    <location>
        <begin position="38"/>
        <end position="59"/>
    </location>
</feature>
<proteinExistence type="predicted"/>
<evidence type="ECO:0000313" key="2">
    <source>
        <dbReference type="EMBL" id="NBL64819.1"/>
    </source>
</evidence>
<keyword evidence="1" id="KW-0812">Transmembrane</keyword>
<organism evidence="2 3">
    <name type="scientific">Flavobacterium ichthyis</name>
    <dbReference type="NCBI Taxonomy" id="2698827"/>
    <lineage>
        <taxon>Bacteria</taxon>
        <taxon>Pseudomonadati</taxon>
        <taxon>Bacteroidota</taxon>
        <taxon>Flavobacteriia</taxon>
        <taxon>Flavobacteriales</taxon>
        <taxon>Flavobacteriaceae</taxon>
        <taxon>Flavobacterium</taxon>
    </lineage>
</organism>
<accession>A0ABW9ZAM5</accession>
<dbReference type="EMBL" id="JAABLM010000006">
    <property type="protein sequence ID" value="NBL64819.1"/>
    <property type="molecule type" value="Genomic_DNA"/>
</dbReference>
<gene>
    <name evidence="2" type="ORF">GV828_06350</name>
</gene>
<comment type="caution">
    <text evidence="2">The sequence shown here is derived from an EMBL/GenBank/DDBJ whole genome shotgun (WGS) entry which is preliminary data.</text>
</comment>
<dbReference type="Proteomes" id="UP000798602">
    <property type="component" value="Unassembled WGS sequence"/>
</dbReference>
<feature type="transmembrane region" description="Helical" evidence="1">
    <location>
        <begin position="246"/>
        <end position="263"/>
    </location>
</feature>
<name>A0ABW9ZAM5_9FLAO</name>
<feature type="transmembrane region" description="Helical" evidence="1">
    <location>
        <begin position="152"/>
        <end position="171"/>
    </location>
</feature>
<dbReference type="RefSeq" id="WP_166536647.1">
    <property type="nucleotide sequence ID" value="NZ_JAABLM010000006.1"/>
</dbReference>
<keyword evidence="1" id="KW-0472">Membrane</keyword>
<feature type="transmembrane region" description="Helical" evidence="1">
    <location>
        <begin position="220"/>
        <end position="240"/>
    </location>
</feature>
<reference evidence="3" key="1">
    <citation type="submission" date="2020-01" db="EMBL/GenBank/DDBJ databases">
        <title>Sphingomonas sp. strain CSW-10.</title>
        <authorList>
            <person name="Chen W.-M."/>
        </authorList>
    </citation>
    <scope>NUCLEOTIDE SEQUENCE [LARGE SCALE GENOMIC DNA]</scope>
    <source>
        <strain evidence="3">NST-5</strain>
    </source>
</reference>